<dbReference type="EMBL" id="CP154878">
    <property type="protein sequence ID" value="XBG96591.1"/>
    <property type="molecule type" value="Genomic_DNA"/>
</dbReference>
<keyword evidence="4" id="KW-1185">Reference proteome</keyword>
<dbReference type="Pfam" id="PF18895">
    <property type="entry name" value="T4SS_pilin"/>
    <property type="match status" value="1"/>
</dbReference>
<dbReference type="InterPro" id="IPR043993">
    <property type="entry name" value="T4SS_pilin"/>
</dbReference>
<evidence type="ECO:0000313" key="3">
    <source>
        <dbReference type="EMBL" id="XBG96591.1"/>
    </source>
</evidence>
<dbReference type="EMBL" id="JBCNVT010000001">
    <property type="protein sequence ID" value="MEO5285914.1"/>
    <property type="molecule type" value="Genomic_DNA"/>
</dbReference>
<keyword evidence="1" id="KW-1133">Transmembrane helix</keyword>
<gene>
    <name evidence="2" type="ORF">AAVZ08_04775</name>
    <name evidence="3" type="ORF">ABC765_04850</name>
</gene>
<keyword evidence="1" id="KW-0812">Transmembrane</keyword>
<dbReference type="AlphaFoldDB" id="A0AAU7C630"/>
<evidence type="ECO:0008006" key="5">
    <source>
        <dbReference type="Google" id="ProtNLM"/>
    </source>
</evidence>
<evidence type="ECO:0000313" key="2">
    <source>
        <dbReference type="EMBL" id="MEO5285914.1"/>
    </source>
</evidence>
<name>A0AAU7C630_9LACO</name>
<dbReference type="Proteomes" id="UP001456307">
    <property type="component" value="Unassembled WGS sequence"/>
</dbReference>
<evidence type="ECO:0000313" key="4">
    <source>
        <dbReference type="Proteomes" id="UP001456307"/>
    </source>
</evidence>
<dbReference type="RefSeq" id="WP_052088811.1">
    <property type="nucleotide sequence ID" value="NZ_CP154878.1"/>
</dbReference>
<proteinExistence type="predicted"/>
<protein>
    <recommendedName>
        <fullName evidence="5">Conjugal transfer protein</fullName>
    </recommendedName>
</protein>
<feature type="transmembrane region" description="Helical" evidence="1">
    <location>
        <begin position="39"/>
        <end position="59"/>
    </location>
</feature>
<reference evidence="2 4" key="2">
    <citation type="submission" date="2024-04" db="EMBL/GenBank/DDBJ databases">
        <title>Limosilactobacillus allomucosae sp. nov., a novel species isolated from wild boar faecal samples as potential probiotics for domestic pigs.</title>
        <authorList>
            <person name="Chen B."/>
        </authorList>
    </citation>
    <scope>NUCLEOTIDE SEQUENCE [LARGE SCALE GENOMIC DNA]</scope>
    <source>
        <strain evidence="2 4">WILCCON 0055</strain>
    </source>
</reference>
<organism evidence="3">
    <name type="scientific">Limosilactobacillus allomucosae</name>
    <dbReference type="NCBI Taxonomy" id="3142938"/>
    <lineage>
        <taxon>Bacteria</taxon>
        <taxon>Bacillati</taxon>
        <taxon>Bacillota</taxon>
        <taxon>Bacilli</taxon>
        <taxon>Lactobacillales</taxon>
        <taxon>Lactobacillaceae</taxon>
        <taxon>Limosilactobacillus</taxon>
    </lineage>
</organism>
<accession>A0AAU7C630</accession>
<feature type="transmembrane region" description="Helical" evidence="1">
    <location>
        <begin position="71"/>
        <end position="91"/>
    </location>
</feature>
<keyword evidence="1" id="KW-0472">Membrane</keyword>
<dbReference type="KEGG" id="lalo:ABC765_04850"/>
<evidence type="ECO:0000256" key="1">
    <source>
        <dbReference type="SAM" id="Phobius"/>
    </source>
</evidence>
<reference evidence="3" key="1">
    <citation type="submission" date="2024-04" db="EMBL/GenBank/DDBJ databases">
        <title>Limosilactobacillus allomucosae sp. nov., a novel species isolated from wild boar faecal samples as a potential probiotics for domestic pigs.</title>
        <authorList>
            <person name="Chen B."/>
        </authorList>
    </citation>
    <scope>NUCLEOTIDE SEQUENCE</scope>
    <source>
        <strain evidence="3">WILCCON 0051</strain>
    </source>
</reference>
<sequence length="101" mass="10921">MLNLWAGYQTHVVSPLYFNADVGQNTANTIKTIANDLKIAALVGMGASIMWGAGLFGIGGEEAARKAKKRWIQASVGIVVCIAAWFLLSWLEGYANQNFSE</sequence>